<proteinExistence type="predicted"/>
<dbReference type="Pfam" id="PF11743">
    <property type="entry name" value="DUF3301"/>
    <property type="match status" value="1"/>
</dbReference>
<keyword evidence="1" id="KW-1133">Transmembrane helix</keyword>
<dbReference type="EMBL" id="SHAH01000102">
    <property type="protein sequence ID" value="RZO74396.1"/>
    <property type="molecule type" value="Genomic_DNA"/>
</dbReference>
<dbReference type="InterPro" id="IPR021732">
    <property type="entry name" value="DUF3301"/>
</dbReference>
<evidence type="ECO:0000256" key="1">
    <source>
        <dbReference type="SAM" id="Phobius"/>
    </source>
</evidence>
<reference evidence="2 3" key="1">
    <citation type="submission" date="2019-02" db="EMBL/GenBank/DDBJ databases">
        <title>Prokaryotic population dynamics and viral predation in marine succession experiment using metagenomics: the confinement effect.</title>
        <authorList>
            <person name="Haro-Moreno J.M."/>
            <person name="Rodriguez-Valera F."/>
            <person name="Lopez-Perez M."/>
        </authorList>
    </citation>
    <scope>NUCLEOTIDE SEQUENCE [LARGE SCALE GENOMIC DNA]</scope>
    <source>
        <strain evidence="2">MED-G158</strain>
    </source>
</reference>
<sequence length="111" mass="12914">MSLDVIAFLTLAAALIGFWWQSDKIKRLALHSVVLRCRAEHLQLLDQTLVLRGVWPVRHDNGSLVLRRRYSFEFTSTGEMRHKGEVILHGLQVSQLHFDPYIMPTEPERLH</sequence>
<keyword evidence="1" id="KW-0472">Membrane</keyword>
<evidence type="ECO:0000313" key="3">
    <source>
        <dbReference type="Proteomes" id="UP000320404"/>
    </source>
</evidence>
<keyword evidence="1" id="KW-0812">Transmembrane</keyword>
<name>A0A520RVZ3_9GAMM</name>
<evidence type="ECO:0000313" key="2">
    <source>
        <dbReference type="EMBL" id="RZO74396.1"/>
    </source>
</evidence>
<organism evidence="2 3">
    <name type="scientific">OM182 bacterium</name>
    <dbReference type="NCBI Taxonomy" id="2510334"/>
    <lineage>
        <taxon>Bacteria</taxon>
        <taxon>Pseudomonadati</taxon>
        <taxon>Pseudomonadota</taxon>
        <taxon>Gammaproteobacteria</taxon>
        <taxon>OMG group</taxon>
        <taxon>OM182 clade</taxon>
    </lineage>
</organism>
<accession>A0A520RVZ3</accession>
<dbReference type="AlphaFoldDB" id="A0A520RVZ3"/>
<protein>
    <submittedName>
        <fullName evidence="2">DUF3301 domain-containing protein</fullName>
    </submittedName>
</protein>
<comment type="caution">
    <text evidence="2">The sequence shown here is derived from an EMBL/GenBank/DDBJ whole genome shotgun (WGS) entry which is preliminary data.</text>
</comment>
<gene>
    <name evidence="2" type="ORF">EVA69_05950</name>
</gene>
<feature type="transmembrane region" description="Helical" evidence="1">
    <location>
        <begin position="6"/>
        <end position="22"/>
    </location>
</feature>
<dbReference type="Proteomes" id="UP000320404">
    <property type="component" value="Unassembled WGS sequence"/>
</dbReference>